<comment type="subcellular location">
    <subcellularLocation>
        <location evidence="1">Membrane</location>
        <topology evidence="1">Multi-pass membrane protein</topology>
    </subcellularLocation>
</comment>
<protein>
    <submittedName>
        <fullName evidence="13">Rhomboid-like protein 14, mitochondrial</fullName>
    </submittedName>
</protein>
<organism evidence="13 14">
    <name type="scientific">Iris pallida</name>
    <name type="common">Sweet iris</name>
    <dbReference type="NCBI Taxonomy" id="29817"/>
    <lineage>
        <taxon>Eukaryota</taxon>
        <taxon>Viridiplantae</taxon>
        <taxon>Streptophyta</taxon>
        <taxon>Embryophyta</taxon>
        <taxon>Tracheophyta</taxon>
        <taxon>Spermatophyta</taxon>
        <taxon>Magnoliopsida</taxon>
        <taxon>Liliopsida</taxon>
        <taxon>Asparagales</taxon>
        <taxon>Iridaceae</taxon>
        <taxon>Iridoideae</taxon>
        <taxon>Irideae</taxon>
        <taxon>Iris</taxon>
    </lineage>
</organism>
<sequence length="334" mass="37779">MDGYYSSNRRGRVLPILALHVASQYHRLGWKPPVTTGLLLANTLLYLRPGPLDRHLPTIDQVSFNSHLILKYGDLKRLFLSPFYHMDETHIFYNMLSLLWKGVQLETLMGSKEFALMVTALLGMSQGIMLGLAKSLLLFFDYETPYYRQYAVGFSGVLFGMKVVLNSVSDGSTNVYGVEVPSSHAAWAELILIQMFVPEASFLGHLSGILAGLLYLWLRNSLAGPNPLTVLIRKFTGIAMWPLQFVQRWFSPWRLGTSGGGRRVGGSPPPRGRHISGVWRCPICTFDNSEFLDACEMCSTERYAREFTPVQSPNNSREPSLEEVRLRRLERLSR</sequence>
<keyword evidence="6 11" id="KW-0863">Zinc-finger</keyword>
<name>A0AAX6DR73_IRIPA</name>
<feature type="domain" description="RanBP2-type" evidence="12">
    <location>
        <begin position="275"/>
        <end position="304"/>
    </location>
</feature>
<evidence type="ECO:0000256" key="7">
    <source>
        <dbReference type="ARBA" id="ARBA00022801"/>
    </source>
</evidence>
<dbReference type="SUPFAM" id="SSF144091">
    <property type="entry name" value="Rhomboid-like"/>
    <property type="match status" value="1"/>
</dbReference>
<evidence type="ECO:0000256" key="3">
    <source>
        <dbReference type="ARBA" id="ARBA00022670"/>
    </source>
</evidence>
<keyword evidence="10" id="KW-0472">Membrane</keyword>
<comment type="similarity">
    <text evidence="2">Belongs to the peptidase S54 family.</text>
</comment>
<evidence type="ECO:0000256" key="9">
    <source>
        <dbReference type="ARBA" id="ARBA00022989"/>
    </source>
</evidence>
<evidence type="ECO:0000259" key="12">
    <source>
        <dbReference type="PROSITE" id="PS50199"/>
    </source>
</evidence>
<evidence type="ECO:0000256" key="10">
    <source>
        <dbReference type="ARBA" id="ARBA00023136"/>
    </source>
</evidence>
<dbReference type="InterPro" id="IPR036443">
    <property type="entry name" value="Znf_RanBP2_sf"/>
</dbReference>
<evidence type="ECO:0000256" key="1">
    <source>
        <dbReference type="ARBA" id="ARBA00004141"/>
    </source>
</evidence>
<keyword evidence="4" id="KW-0812">Transmembrane</keyword>
<dbReference type="Pfam" id="PF01694">
    <property type="entry name" value="Rhomboid"/>
    <property type="match status" value="1"/>
</dbReference>
<dbReference type="PROSITE" id="PS01358">
    <property type="entry name" value="ZF_RANBP2_1"/>
    <property type="match status" value="1"/>
</dbReference>
<dbReference type="Gene3D" id="2.30.30.380">
    <property type="entry name" value="Zn-finger domain of Sec23/24"/>
    <property type="match status" value="1"/>
</dbReference>
<dbReference type="SUPFAM" id="SSF90209">
    <property type="entry name" value="Ran binding protein zinc finger-like"/>
    <property type="match status" value="1"/>
</dbReference>
<keyword evidence="14" id="KW-1185">Reference proteome</keyword>
<evidence type="ECO:0000313" key="13">
    <source>
        <dbReference type="EMBL" id="KAJ6794294.1"/>
    </source>
</evidence>
<dbReference type="PANTHER" id="PTHR43066">
    <property type="entry name" value="RHOMBOID-RELATED PROTEIN"/>
    <property type="match status" value="1"/>
</dbReference>
<dbReference type="EMBL" id="JANAVB010042420">
    <property type="protein sequence ID" value="KAJ6794294.1"/>
    <property type="molecule type" value="Genomic_DNA"/>
</dbReference>
<dbReference type="InterPro" id="IPR035952">
    <property type="entry name" value="Rhomboid-like_sf"/>
</dbReference>
<evidence type="ECO:0000256" key="4">
    <source>
        <dbReference type="ARBA" id="ARBA00022692"/>
    </source>
</evidence>
<accession>A0AAX6DR73</accession>
<dbReference type="FunFam" id="1.20.1540.10:FF:000026">
    <property type="entry name" value="Rhomboid-like protein 14, mitochondrial"/>
    <property type="match status" value="1"/>
</dbReference>
<dbReference type="GO" id="GO:0006508">
    <property type="term" value="P:proteolysis"/>
    <property type="evidence" value="ECO:0007669"/>
    <property type="project" value="UniProtKB-KW"/>
</dbReference>
<evidence type="ECO:0000313" key="14">
    <source>
        <dbReference type="Proteomes" id="UP001140949"/>
    </source>
</evidence>
<keyword evidence="3" id="KW-0645">Protease</keyword>
<evidence type="ECO:0000256" key="11">
    <source>
        <dbReference type="PROSITE-ProRule" id="PRU00322"/>
    </source>
</evidence>
<evidence type="ECO:0000256" key="2">
    <source>
        <dbReference type="ARBA" id="ARBA00009045"/>
    </source>
</evidence>
<dbReference type="PANTHER" id="PTHR43066:SF1">
    <property type="entry name" value="RHOMBOID PROTEIN 2"/>
    <property type="match status" value="1"/>
</dbReference>
<dbReference type="InterPro" id="IPR001876">
    <property type="entry name" value="Znf_RanBP2"/>
</dbReference>
<keyword evidence="5" id="KW-0479">Metal-binding</keyword>
<keyword evidence="9" id="KW-1133">Transmembrane helix</keyword>
<dbReference type="Gene3D" id="1.20.1540.10">
    <property type="entry name" value="Rhomboid-like"/>
    <property type="match status" value="1"/>
</dbReference>
<dbReference type="GO" id="GO:0008270">
    <property type="term" value="F:zinc ion binding"/>
    <property type="evidence" value="ECO:0007669"/>
    <property type="project" value="UniProtKB-KW"/>
</dbReference>
<dbReference type="PROSITE" id="PS50199">
    <property type="entry name" value="ZF_RANBP2_2"/>
    <property type="match status" value="1"/>
</dbReference>
<dbReference type="Proteomes" id="UP001140949">
    <property type="component" value="Unassembled WGS sequence"/>
</dbReference>
<dbReference type="AlphaFoldDB" id="A0AAX6DR73"/>
<keyword evidence="8" id="KW-0862">Zinc</keyword>
<dbReference type="GO" id="GO:0016020">
    <property type="term" value="C:membrane"/>
    <property type="evidence" value="ECO:0007669"/>
    <property type="project" value="UniProtKB-SubCell"/>
</dbReference>
<dbReference type="SMART" id="SM00547">
    <property type="entry name" value="ZnF_RBZ"/>
    <property type="match status" value="1"/>
</dbReference>
<comment type="caution">
    <text evidence="13">The sequence shown here is derived from an EMBL/GenBank/DDBJ whole genome shotgun (WGS) entry which is preliminary data.</text>
</comment>
<gene>
    <name evidence="13" type="ORF">M6B38_231800</name>
</gene>
<dbReference type="GO" id="GO:0004252">
    <property type="term" value="F:serine-type endopeptidase activity"/>
    <property type="evidence" value="ECO:0007669"/>
    <property type="project" value="InterPro"/>
</dbReference>
<dbReference type="InterPro" id="IPR022764">
    <property type="entry name" value="Peptidase_S54_rhomboid_dom"/>
</dbReference>
<evidence type="ECO:0000256" key="8">
    <source>
        <dbReference type="ARBA" id="ARBA00022833"/>
    </source>
</evidence>
<evidence type="ECO:0000256" key="6">
    <source>
        <dbReference type="ARBA" id="ARBA00022771"/>
    </source>
</evidence>
<proteinExistence type="inferred from homology"/>
<keyword evidence="7" id="KW-0378">Hydrolase</keyword>
<reference evidence="13" key="2">
    <citation type="submission" date="2023-04" db="EMBL/GenBank/DDBJ databases">
        <authorList>
            <person name="Bruccoleri R.E."/>
            <person name="Oakeley E.J."/>
            <person name="Faust A.-M."/>
            <person name="Dessus-Babus S."/>
            <person name="Altorfer M."/>
            <person name="Burckhardt D."/>
            <person name="Oertli M."/>
            <person name="Naumann U."/>
            <person name="Petersen F."/>
            <person name="Wong J."/>
        </authorList>
    </citation>
    <scope>NUCLEOTIDE SEQUENCE</scope>
    <source>
        <strain evidence="13">GSM-AAB239-AS_SAM_17_03QT</strain>
        <tissue evidence="13">Leaf</tissue>
    </source>
</reference>
<evidence type="ECO:0000256" key="5">
    <source>
        <dbReference type="ARBA" id="ARBA00022723"/>
    </source>
</evidence>
<reference evidence="13" key="1">
    <citation type="journal article" date="2023" name="GigaByte">
        <title>Genome assembly of the bearded iris, Iris pallida Lam.</title>
        <authorList>
            <person name="Bruccoleri R.E."/>
            <person name="Oakeley E.J."/>
            <person name="Faust A.M.E."/>
            <person name="Altorfer M."/>
            <person name="Dessus-Babus S."/>
            <person name="Burckhardt D."/>
            <person name="Oertli M."/>
            <person name="Naumann U."/>
            <person name="Petersen F."/>
            <person name="Wong J."/>
        </authorList>
    </citation>
    <scope>NUCLEOTIDE SEQUENCE</scope>
    <source>
        <strain evidence="13">GSM-AAB239-AS_SAM_17_03QT</strain>
    </source>
</reference>